<protein>
    <recommendedName>
        <fullName evidence="1">Phosphoadenosine phosphosulphate reductase domain-containing protein</fullName>
    </recommendedName>
</protein>
<dbReference type="PANTHER" id="PTHR30083:SF0">
    <property type="entry name" value="3'-PHOSPHOADENOSINE 5'-PHOSPHOSULFATE SULFOTRANSFERASE (PAPS REDUCTASE)_FAD SYNTHETASE"/>
    <property type="match status" value="1"/>
</dbReference>
<evidence type="ECO:0000259" key="1">
    <source>
        <dbReference type="Pfam" id="PF01507"/>
    </source>
</evidence>
<dbReference type="EMBL" id="AAHUDZ010000062">
    <property type="protein sequence ID" value="ECA3795112.1"/>
    <property type="molecule type" value="Genomic_DNA"/>
</dbReference>
<dbReference type="GO" id="GO:0003824">
    <property type="term" value="F:catalytic activity"/>
    <property type="evidence" value="ECO:0007669"/>
    <property type="project" value="InterPro"/>
</dbReference>
<dbReference type="GO" id="GO:0071453">
    <property type="term" value="P:cellular response to oxygen levels"/>
    <property type="evidence" value="ECO:0007669"/>
    <property type="project" value="TreeGrafter"/>
</dbReference>
<dbReference type="SUPFAM" id="SSF52402">
    <property type="entry name" value="Adenine nucleotide alpha hydrolases-like"/>
    <property type="match status" value="1"/>
</dbReference>
<gene>
    <name evidence="2" type="ORF">EKG95_25545</name>
</gene>
<evidence type="ECO:0000313" key="2">
    <source>
        <dbReference type="EMBL" id="ECA3795112.1"/>
    </source>
</evidence>
<sequence length="176" mass="20445">MTENVQKRIKIPLGIDVLSATKLRIKKVFDVFDRITLSFSGGKDSTVMFHLVADEARRRGRKFSVLFIDWEVQYHSTITHVAEMRELYTDCTEDFYWICLPLTTVNGVSAIQPEWIAWERNADWIRNPPDGAITDYEHFPFYQYGMTFESFIPAFNKWFSAGEPSAIMVGIRTDES</sequence>
<dbReference type="InterPro" id="IPR014729">
    <property type="entry name" value="Rossmann-like_a/b/a_fold"/>
</dbReference>
<name>A0A5X6ERF6_SALET</name>
<dbReference type="Gene3D" id="3.40.50.620">
    <property type="entry name" value="HUPs"/>
    <property type="match status" value="1"/>
</dbReference>
<proteinExistence type="predicted"/>
<dbReference type="Pfam" id="PF01507">
    <property type="entry name" value="PAPS_reduct"/>
    <property type="match status" value="1"/>
</dbReference>
<reference evidence="2" key="1">
    <citation type="submission" date="2018-12" db="EMBL/GenBank/DDBJ databases">
        <authorList>
            <person name="Ashton P.M."/>
            <person name="Dallman T."/>
            <person name="Nair S."/>
            <person name="De Pinna E."/>
            <person name="Peters T."/>
            <person name="Grant K."/>
        </authorList>
    </citation>
    <scope>NUCLEOTIDE SEQUENCE</scope>
    <source>
        <strain evidence="2">650060</strain>
    </source>
</reference>
<organism evidence="2">
    <name type="scientific">Salmonella enterica subsp. enterica serovar Aqua</name>
    <dbReference type="NCBI Taxonomy" id="1302615"/>
    <lineage>
        <taxon>Bacteria</taxon>
        <taxon>Pseudomonadati</taxon>
        <taxon>Pseudomonadota</taxon>
        <taxon>Gammaproteobacteria</taxon>
        <taxon>Enterobacterales</taxon>
        <taxon>Enterobacteriaceae</taxon>
        <taxon>Salmonella</taxon>
    </lineage>
</organism>
<dbReference type="InterPro" id="IPR002500">
    <property type="entry name" value="PAPS_reduct_dom"/>
</dbReference>
<accession>A0A5X6ERF6</accession>
<dbReference type="AlphaFoldDB" id="A0A5X6ERF6"/>
<comment type="caution">
    <text evidence="2">The sequence shown here is derived from an EMBL/GenBank/DDBJ whole genome shotgun (WGS) entry which is preliminary data.</text>
</comment>
<feature type="domain" description="Phosphoadenosine phosphosulphate reductase" evidence="1">
    <location>
        <begin position="35"/>
        <end position="88"/>
    </location>
</feature>
<dbReference type="PANTHER" id="PTHR30083">
    <property type="entry name" value="TRANSCRIPTIONAL REGULATOR-RELATED"/>
    <property type="match status" value="1"/>
</dbReference>